<comment type="caution">
    <text evidence="2">The sequence shown here is derived from an EMBL/GenBank/DDBJ whole genome shotgun (WGS) entry which is preliminary data.</text>
</comment>
<evidence type="ECO:0000313" key="2">
    <source>
        <dbReference type="EMBL" id="GBN74629.1"/>
    </source>
</evidence>
<proteinExistence type="predicted"/>
<accession>A0A4Y2RH97</accession>
<protein>
    <submittedName>
        <fullName evidence="2">Uncharacterized protein</fullName>
    </submittedName>
</protein>
<feature type="chain" id="PRO_5021412464" evidence="1">
    <location>
        <begin position="19"/>
        <end position="85"/>
    </location>
</feature>
<evidence type="ECO:0000313" key="3">
    <source>
        <dbReference type="Proteomes" id="UP000499080"/>
    </source>
</evidence>
<feature type="non-terminal residue" evidence="2">
    <location>
        <position position="1"/>
    </location>
</feature>
<dbReference type="Proteomes" id="UP000499080">
    <property type="component" value="Unassembled WGS sequence"/>
</dbReference>
<evidence type="ECO:0000256" key="1">
    <source>
        <dbReference type="SAM" id="SignalP"/>
    </source>
</evidence>
<sequence>TSFSYVLLALMAESNCGAVTPRGVACQPVQWILLADGDQGGATEQHVATCCANNNNTGLTLVAQTFGGALLGNGALLARGSRWRY</sequence>
<gene>
    <name evidence="2" type="ORF">AVEN_237870_1</name>
</gene>
<dbReference type="EMBL" id="BGPR01144732">
    <property type="protein sequence ID" value="GBN74629.1"/>
    <property type="molecule type" value="Genomic_DNA"/>
</dbReference>
<keyword evidence="3" id="KW-1185">Reference proteome</keyword>
<organism evidence="2 3">
    <name type="scientific">Araneus ventricosus</name>
    <name type="common">Orbweaver spider</name>
    <name type="synonym">Epeira ventricosa</name>
    <dbReference type="NCBI Taxonomy" id="182803"/>
    <lineage>
        <taxon>Eukaryota</taxon>
        <taxon>Metazoa</taxon>
        <taxon>Ecdysozoa</taxon>
        <taxon>Arthropoda</taxon>
        <taxon>Chelicerata</taxon>
        <taxon>Arachnida</taxon>
        <taxon>Araneae</taxon>
        <taxon>Araneomorphae</taxon>
        <taxon>Entelegynae</taxon>
        <taxon>Araneoidea</taxon>
        <taxon>Araneidae</taxon>
        <taxon>Araneus</taxon>
    </lineage>
</organism>
<keyword evidence="1" id="KW-0732">Signal</keyword>
<reference evidence="2 3" key="1">
    <citation type="journal article" date="2019" name="Sci. Rep.">
        <title>Orb-weaving spider Araneus ventricosus genome elucidates the spidroin gene catalogue.</title>
        <authorList>
            <person name="Kono N."/>
            <person name="Nakamura H."/>
            <person name="Ohtoshi R."/>
            <person name="Moran D.A.P."/>
            <person name="Shinohara A."/>
            <person name="Yoshida Y."/>
            <person name="Fujiwara M."/>
            <person name="Mori M."/>
            <person name="Tomita M."/>
            <person name="Arakawa K."/>
        </authorList>
    </citation>
    <scope>NUCLEOTIDE SEQUENCE [LARGE SCALE GENOMIC DNA]</scope>
</reference>
<feature type="signal peptide" evidence="1">
    <location>
        <begin position="1"/>
        <end position="18"/>
    </location>
</feature>
<name>A0A4Y2RH97_ARAVE</name>
<dbReference type="AlphaFoldDB" id="A0A4Y2RH97"/>